<reference evidence="3" key="1">
    <citation type="submission" date="2023-03" db="EMBL/GenBank/DDBJ databases">
        <title>Massive genome expansion in bonnet fungi (Mycena s.s.) driven by repeated elements and novel gene families across ecological guilds.</title>
        <authorList>
            <consortium name="Lawrence Berkeley National Laboratory"/>
            <person name="Harder C.B."/>
            <person name="Miyauchi S."/>
            <person name="Viragh M."/>
            <person name="Kuo A."/>
            <person name="Thoen E."/>
            <person name="Andreopoulos B."/>
            <person name="Lu D."/>
            <person name="Skrede I."/>
            <person name="Drula E."/>
            <person name="Henrissat B."/>
            <person name="Morin E."/>
            <person name="Kohler A."/>
            <person name="Barry K."/>
            <person name="LaButti K."/>
            <person name="Morin E."/>
            <person name="Salamov A."/>
            <person name="Lipzen A."/>
            <person name="Mereny Z."/>
            <person name="Hegedus B."/>
            <person name="Baldrian P."/>
            <person name="Stursova M."/>
            <person name="Weitz H."/>
            <person name="Taylor A."/>
            <person name="Grigoriev I.V."/>
            <person name="Nagy L.G."/>
            <person name="Martin F."/>
            <person name="Kauserud H."/>
        </authorList>
    </citation>
    <scope>NUCLEOTIDE SEQUENCE</scope>
    <source>
        <strain evidence="3">CBHHK067</strain>
    </source>
</reference>
<accession>A0AAD7CRP9</accession>
<organism evidence="3 4">
    <name type="scientific">Mycena rosella</name>
    <name type="common">Pink bonnet</name>
    <name type="synonym">Agaricus rosellus</name>
    <dbReference type="NCBI Taxonomy" id="1033263"/>
    <lineage>
        <taxon>Eukaryota</taxon>
        <taxon>Fungi</taxon>
        <taxon>Dikarya</taxon>
        <taxon>Basidiomycota</taxon>
        <taxon>Agaricomycotina</taxon>
        <taxon>Agaricomycetes</taxon>
        <taxon>Agaricomycetidae</taxon>
        <taxon>Agaricales</taxon>
        <taxon>Marasmiineae</taxon>
        <taxon>Mycenaceae</taxon>
        <taxon>Mycena</taxon>
    </lineage>
</organism>
<dbReference type="Proteomes" id="UP001221757">
    <property type="component" value="Unassembled WGS sequence"/>
</dbReference>
<keyword evidence="4" id="KW-1185">Reference proteome</keyword>
<name>A0AAD7CRP9_MYCRO</name>
<comment type="caution">
    <text evidence="3">The sequence shown here is derived from an EMBL/GenBank/DDBJ whole genome shotgun (WGS) entry which is preliminary data.</text>
</comment>
<dbReference type="EMBL" id="JARKIE010000265">
    <property type="protein sequence ID" value="KAJ7659961.1"/>
    <property type="molecule type" value="Genomic_DNA"/>
</dbReference>
<dbReference type="InterPro" id="IPR036533">
    <property type="entry name" value="BAG_dom_sf"/>
</dbReference>
<feature type="region of interest" description="Disordered" evidence="1">
    <location>
        <begin position="277"/>
        <end position="331"/>
    </location>
</feature>
<evidence type="ECO:0000256" key="1">
    <source>
        <dbReference type="SAM" id="MobiDB-lite"/>
    </source>
</evidence>
<gene>
    <name evidence="3" type="ORF">B0H17DRAFT_1212764</name>
</gene>
<dbReference type="InterPro" id="IPR003103">
    <property type="entry name" value="BAG_domain"/>
</dbReference>
<proteinExistence type="predicted"/>
<sequence>MSVCRDAPSARDRYVSALSRARQAEVEYAAYLAQQARERAELVRRQRDERARAAAVKRLQMFILHATVSSMLKAQDELQKNDAPHAVAQREVPKPTPSPNNAPQLQRRNRVRPARAQDAPLDTPVSAVRTALKRRLASEPSVEVHATIHRILSNLPPSPTPVAAGPTPATPKSLASVQRLERAFRALASEFVFPPHLDFSPTTPAAEYPASKLPYTPRNAPVRHYEHALNNLLAQLDSVDSQGDAAVRKQRKLVVGMVEAALGELDRVVEGRWKLQDTRKEPRAAGAPNNVSPVGPANLPTTAASSSEDQLPSELNTTSIPVSDGTEPQLEPSQLPLEVNEVPAPADESFQLPPPLSADDASSITPVTVGVPELPIVVETAAPSDAESVAAPETLFPKSLSLVTALPDEEPVLIERDDGDSTSSWSEIED</sequence>
<feature type="compositionally biased region" description="Polar residues" evidence="1">
    <location>
        <begin position="421"/>
        <end position="430"/>
    </location>
</feature>
<dbReference type="Pfam" id="PF02179">
    <property type="entry name" value="BAG"/>
    <property type="match status" value="1"/>
</dbReference>
<evidence type="ECO:0000259" key="2">
    <source>
        <dbReference type="Pfam" id="PF02179"/>
    </source>
</evidence>
<feature type="compositionally biased region" description="Acidic residues" evidence="1">
    <location>
        <begin position="409"/>
        <end position="420"/>
    </location>
</feature>
<feature type="region of interest" description="Disordered" evidence="1">
    <location>
        <begin position="88"/>
        <end position="122"/>
    </location>
</feature>
<dbReference type="AlphaFoldDB" id="A0AAD7CRP9"/>
<feature type="compositionally biased region" description="Polar residues" evidence="1">
    <location>
        <begin position="299"/>
        <end position="321"/>
    </location>
</feature>
<dbReference type="SUPFAM" id="SSF63491">
    <property type="entry name" value="BAG domain"/>
    <property type="match status" value="1"/>
</dbReference>
<dbReference type="GO" id="GO:0051087">
    <property type="term" value="F:protein-folding chaperone binding"/>
    <property type="evidence" value="ECO:0007669"/>
    <property type="project" value="InterPro"/>
</dbReference>
<protein>
    <recommendedName>
        <fullName evidence="2">BAG domain-containing protein</fullName>
    </recommendedName>
</protein>
<evidence type="ECO:0000313" key="3">
    <source>
        <dbReference type="EMBL" id="KAJ7659961.1"/>
    </source>
</evidence>
<feature type="domain" description="BAG" evidence="2">
    <location>
        <begin position="223"/>
        <end position="267"/>
    </location>
</feature>
<feature type="region of interest" description="Disordered" evidence="1">
    <location>
        <begin position="409"/>
        <end position="430"/>
    </location>
</feature>
<dbReference type="Gene3D" id="1.20.58.120">
    <property type="entry name" value="BAG domain"/>
    <property type="match status" value="1"/>
</dbReference>
<evidence type="ECO:0000313" key="4">
    <source>
        <dbReference type="Proteomes" id="UP001221757"/>
    </source>
</evidence>